<dbReference type="PANTHER" id="PTHR30537:SF74">
    <property type="entry name" value="HTH-TYPE TRANSCRIPTIONAL REGULATOR TRPI"/>
    <property type="match status" value="1"/>
</dbReference>
<dbReference type="Gene3D" id="1.10.10.10">
    <property type="entry name" value="Winged helix-like DNA-binding domain superfamily/Winged helix DNA-binding domain"/>
    <property type="match status" value="1"/>
</dbReference>
<dbReference type="PANTHER" id="PTHR30537">
    <property type="entry name" value="HTH-TYPE TRANSCRIPTIONAL REGULATOR"/>
    <property type="match status" value="1"/>
</dbReference>
<dbReference type="PROSITE" id="PS50931">
    <property type="entry name" value="HTH_LYSR"/>
    <property type="match status" value="1"/>
</dbReference>
<protein>
    <submittedName>
        <fullName evidence="6">LysR family transcriptional regulator</fullName>
    </submittedName>
</protein>
<accession>A0ABT7EWH0</accession>
<name>A0ABT7EWH0_9RHOB</name>
<dbReference type="InterPro" id="IPR036390">
    <property type="entry name" value="WH_DNA-bd_sf"/>
</dbReference>
<dbReference type="InterPro" id="IPR005119">
    <property type="entry name" value="LysR_subst-bd"/>
</dbReference>
<keyword evidence="2" id="KW-0805">Transcription regulation</keyword>
<evidence type="ECO:0000256" key="3">
    <source>
        <dbReference type="ARBA" id="ARBA00023125"/>
    </source>
</evidence>
<dbReference type="SUPFAM" id="SSF53850">
    <property type="entry name" value="Periplasmic binding protein-like II"/>
    <property type="match status" value="1"/>
</dbReference>
<comment type="caution">
    <text evidence="6">The sequence shown here is derived from an EMBL/GenBank/DDBJ whole genome shotgun (WGS) entry which is preliminary data.</text>
</comment>
<dbReference type="Proteomes" id="UP001243757">
    <property type="component" value="Unassembled WGS sequence"/>
</dbReference>
<evidence type="ECO:0000256" key="4">
    <source>
        <dbReference type="ARBA" id="ARBA00023163"/>
    </source>
</evidence>
<dbReference type="Gene3D" id="3.40.190.10">
    <property type="entry name" value="Periplasmic binding protein-like II"/>
    <property type="match status" value="2"/>
</dbReference>
<evidence type="ECO:0000256" key="1">
    <source>
        <dbReference type="ARBA" id="ARBA00009437"/>
    </source>
</evidence>
<proteinExistence type="inferred from homology"/>
<comment type="similarity">
    <text evidence="1">Belongs to the LysR transcriptional regulatory family.</text>
</comment>
<feature type="domain" description="HTH lysR-type" evidence="5">
    <location>
        <begin position="4"/>
        <end position="61"/>
    </location>
</feature>
<evidence type="ECO:0000256" key="2">
    <source>
        <dbReference type="ARBA" id="ARBA00023015"/>
    </source>
</evidence>
<reference evidence="6 7" key="1">
    <citation type="submission" date="2023-05" db="EMBL/GenBank/DDBJ databases">
        <title>Pseudodonghicola sp. nov.</title>
        <authorList>
            <person name="Huang J."/>
        </authorList>
    </citation>
    <scope>NUCLEOTIDE SEQUENCE [LARGE SCALE GENOMIC DNA]</scope>
    <source>
        <strain evidence="6 7">IC7</strain>
    </source>
</reference>
<dbReference type="EMBL" id="JASNJD010000002">
    <property type="protein sequence ID" value="MDK3016688.1"/>
    <property type="molecule type" value="Genomic_DNA"/>
</dbReference>
<dbReference type="SUPFAM" id="SSF46785">
    <property type="entry name" value="Winged helix' DNA-binding domain"/>
    <property type="match status" value="1"/>
</dbReference>
<evidence type="ECO:0000313" key="6">
    <source>
        <dbReference type="EMBL" id="MDK3016688.1"/>
    </source>
</evidence>
<sequence length="303" mass="34263">MKPINLNSLRVFACVAQHGNLQRAAEVLNLTRGAVSQRIKQLEIDLGVILLERQARGVSLTPEGLRCRDAVDKALATLETVFTEFEQDEGQITLHLGSSTAAKWLMPRMEDFATRFPRISLRTEVHTRQLSRDLARNEIAIWPGKVSDPKPFQNARRLTDIRLVAVCSPDFPRPDWPMELETVLNLPLLQDAHRTWESLIEGAGHRALHKLLNFDRSALALDAAIEGHGVAIAPTYIVENDVLRKRLVELWVSPSPPTEQLFVSWSQEHVRQPVVLRVVDWIASEFEQERTLENGRKMAGRSA</sequence>
<gene>
    <name evidence="6" type="ORF">QO033_03315</name>
</gene>
<organism evidence="6 7">
    <name type="scientific">Pseudodonghicola flavimaris</name>
    <dbReference type="NCBI Taxonomy" id="3050036"/>
    <lineage>
        <taxon>Bacteria</taxon>
        <taxon>Pseudomonadati</taxon>
        <taxon>Pseudomonadota</taxon>
        <taxon>Alphaproteobacteria</taxon>
        <taxon>Rhodobacterales</taxon>
        <taxon>Paracoccaceae</taxon>
        <taxon>Pseudodonghicola</taxon>
    </lineage>
</organism>
<dbReference type="Pfam" id="PF00126">
    <property type="entry name" value="HTH_1"/>
    <property type="match status" value="1"/>
</dbReference>
<keyword evidence="7" id="KW-1185">Reference proteome</keyword>
<dbReference type="InterPro" id="IPR058163">
    <property type="entry name" value="LysR-type_TF_proteobact-type"/>
</dbReference>
<evidence type="ECO:0000313" key="7">
    <source>
        <dbReference type="Proteomes" id="UP001243757"/>
    </source>
</evidence>
<dbReference type="RefSeq" id="WP_284479507.1">
    <property type="nucleotide sequence ID" value="NZ_JASNJD010000002.1"/>
</dbReference>
<dbReference type="InterPro" id="IPR036388">
    <property type="entry name" value="WH-like_DNA-bd_sf"/>
</dbReference>
<dbReference type="PRINTS" id="PR00039">
    <property type="entry name" value="HTHLYSR"/>
</dbReference>
<keyword evidence="4" id="KW-0804">Transcription</keyword>
<dbReference type="InterPro" id="IPR000847">
    <property type="entry name" value="LysR_HTH_N"/>
</dbReference>
<evidence type="ECO:0000259" key="5">
    <source>
        <dbReference type="PROSITE" id="PS50931"/>
    </source>
</evidence>
<keyword evidence="3" id="KW-0238">DNA-binding</keyword>
<dbReference type="Pfam" id="PF03466">
    <property type="entry name" value="LysR_substrate"/>
    <property type="match status" value="1"/>
</dbReference>